<sequence length="97" mass="10445">MSVRRKRISPSSLCGIVCNSRFSSNFPAPLRAGNITGNESTGTRSPKGDVPRAERRSTYHDAGDKDAQEASFLPLRGLHVSAPLLATCIAVSSFRKL</sequence>
<dbReference type="AlphaFoldDB" id="A0A1I7YFF3"/>
<proteinExistence type="predicted"/>
<accession>A0A1I7YFF3</accession>
<reference evidence="3" key="1">
    <citation type="submission" date="2016-11" db="UniProtKB">
        <authorList>
            <consortium name="WormBaseParasite"/>
        </authorList>
    </citation>
    <scope>IDENTIFICATION</scope>
</reference>
<name>A0A1I7YFF3_9BILA</name>
<dbReference type="Proteomes" id="UP000095287">
    <property type="component" value="Unplaced"/>
</dbReference>
<feature type="compositionally biased region" description="Basic and acidic residues" evidence="1">
    <location>
        <begin position="46"/>
        <end position="66"/>
    </location>
</feature>
<evidence type="ECO:0000256" key="1">
    <source>
        <dbReference type="SAM" id="MobiDB-lite"/>
    </source>
</evidence>
<dbReference type="WBParaSite" id="L893_g15816.t1">
    <property type="protein sequence ID" value="L893_g15816.t1"/>
    <property type="gene ID" value="L893_g15816"/>
</dbReference>
<protein>
    <submittedName>
        <fullName evidence="3">Uncharacterized protein</fullName>
    </submittedName>
</protein>
<keyword evidence="2" id="KW-1185">Reference proteome</keyword>
<evidence type="ECO:0000313" key="3">
    <source>
        <dbReference type="WBParaSite" id="L893_g15816.t1"/>
    </source>
</evidence>
<organism evidence="2 3">
    <name type="scientific">Steinernema glaseri</name>
    <dbReference type="NCBI Taxonomy" id="37863"/>
    <lineage>
        <taxon>Eukaryota</taxon>
        <taxon>Metazoa</taxon>
        <taxon>Ecdysozoa</taxon>
        <taxon>Nematoda</taxon>
        <taxon>Chromadorea</taxon>
        <taxon>Rhabditida</taxon>
        <taxon>Tylenchina</taxon>
        <taxon>Panagrolaimomorpha</taxon>
        <taxon>Strongyloidoidea</taxon>
        <taxon>Steinernematidae</taxon>
        <taxon>Steinernema</taxon>
    </lineage>
</organism>
<feature type="compositionally biased region" description="Polar residues" evidence="1">
    <location>
        <begin position="35"/>
        <end position="44"/>
    </location>
</feature>
<evidence type="ECO:0000313" key="2">
    <source>
        <dbReference type="Proteomes" id="UP000095287"/>
    </source>
</evidence>
<feature type="region of interest" description="Disordered" evidence="1">
    <location>
        <begin position="29"/>
        <end position="66"/>
    </location>
</feature>